<dbReference type="InterPro" id="IPR020845">
    <property type="entry name" value="AMP-binding_CS"/>
</dbReference>
<dbReference type="Gene3D" id="3.30.300.30">
    <property type="match status" value="1"/>
</dbReference>
<protein>
    <submittedName>
        <fullName evidence="3">Prolyl-AMP ligase</fullName>
    </submittedName>
</protein>
<organism evidence="3 4">
    <name type="scientific">Streptomyces rubellomurinus (strain ATCC 31215)</name>
    <dbReference type="NCBI Taxonomy" id="359131"/>
    <lineage>
        <taxon>Bacteria</taxon>
        <taxon>Bacillati</taxon>
        <taxon>Actinomycetota</taxon>
        <taxon>Actinomycetes</taxon>
        <taxon>Kitasatosporales</taxon>
        <taxon>Streptomycetaceae</taxon>
        <taxon>Streptomyces</taxon>
    </lineage>
</organism>
<keyword evidence="3" id="KW-0436">Ligase</keyword>
<dbReference type="Gene3D" id="3.40.50.12780">
    <property type="entry name" value="N-terminal domain of ligase-like"/>
    <property type="match status" value="1"/>
</dbReference>
<dbReference type="InterPro" id="IPR010071">
    <property type="entry name" value="AA_adenyl_dom"/>
</dbReference>
<dbReference type="RefSeq" id="WP_045694396.1">
    <property type="nucleotide sequence ID" value="NZ_JZKH01000015.1"/>
</dbReference>
<dbReference type="GO" id="GO:0016874">
    <property type="term" value="F:ligase activity"/>
    <property type="evidence" value="ECO:0007669"/>
    <property type="project" value="UniProtKB-KW"/>
</dbReference>
<evidence type="ECO:0000259" key="2">
    <source>
        <dbReference type="Pfam" id="PF13193"/>
    </source>
</evidence>
<name>A0A0F2TIX4_STRR3</name>
<dbReference type="InterPro" id="IPR045851">
    <property type="entry name" value="AMP-bd_C_sf"/>
</dbReference>
<dbReference type="InterPro" id="IPR025110">
    <property type="entry name" value="AMP-bd_C"/>
</dbReference>
<evidence type="ECO:0000313" key="3">
    <source>
        <dbReference type="EMBL" id="KJS62235.1"/>
    </source>
</evidence>
<dbReference type="EMBL" id="JZKH01000015">
    <property type="protein sequence ID" value="KJS62235.1"/>
    <property type="molecule type" value="Genomic_DNA"/>
</dbReference>
<dbReference type="NCBIfam" id="TIGR01733">
    <property type="entry name" value="AA-adenyl-dom"/>
    <property type="match status" value="1"/>
</dbReference>
<dbReference type="GO" id="GO:0031177">
    <property type="term" value="F:phosphopantetheine binding"/>
    <property type="evidence" value="ECO:0007669"/>
    <property type="project" value="TreeGrafter"/>
</dbReference>
<dbReference type="PRINTS" id="PR00154">
    <property type="entry name" value="AMPBINDING"/>
</dbReference>
<dbReference type="SUPFAM" id="SSF56801">
    <property type="entry name" value="Acetyl-CoA synthetase-like"/>
    <property type="match status" value="1"/>
</dbReference>
<keyword evidence="4" id="KW-1185">Reference proteome</keyword>
<dbReference type="Pfam" id="PF13193">
    <property type="entry name" value="AMP-binding_C"/>
    <property type="match status" value="1"/>
</dbReference>
<dbReference type="GO" id="GO:0005737">
    <property type="term" value="C:cytoplasm"/>
    <property type="evidence" value="ECO:0007669"/>
    <property type="project" value="TreeGrafter"/>
</dbReference>
<accession>A0A0F2TIX4</accession>
<dbReference type="GO" id="GO:0043041">
    <property type="term" value="P:amino acid activation for nonribosomal peptide biosynthetic process"/>
    <property type="evidence" value="ECO:0007669"/>
    <property type="project" value="TreeGrafter"/>
</dbReference>
<sequence>MSLHQLVLEAAARHPERVAVSGPDATVTYRELSQRADALAGHLAAQHVSVGDRVVVWASKSAECVAAMQAVLRLGAVYVPVDGSIPPARVAAIVRDCLPAAVCTDPENAPRLAPAARGCPQRLVLGGDFAAPAGPFDHPSAAEDPAYILYTSGSTGRPKGVRVTHGNARAFVDWWVTELAALPEDRFANHAPFGFDLSVLDLYGAFAAGASVHLVPTELSYAPEHLTRFLRERGISIWYSVPSALSLMIREGGLLDDHAPPCLRAVLFAGEPCPIPTVRELAAWTGARLLNLYGPTETNVCTFHEVTTATLEMDRPPPIGKASSGNTVWAVTDNGQTAGVGEEGELLVTGPTVMPGYWGRPPLTGPYRTGDLVRVLPDGSFDYLGRQDGLVKLRGHRVELGEVEATIAQHPEVLEVAAVVAGAGLLRHLDVFVATRGGAAPGVLSLKRHVAERLPRYMIPDVVHHVPALPRTSNGKIDRTALAARADSATKEKLR</sequence>
<dbReference type="PANTHER" id="PTHR45527">
    <property type="entry name" value="NONRIBOSOMAL PEPTIDE SYNTHETASE"/>
    <property type="match status" value="1"/>
</dbReference>
<dbReference type="AlphaFoldDB" id="A0A0F2TIX4"/>
<dbReference type="PATRIC" id="fig|359131.3.peg.1681"/>
<gene>
    <name evidence="3" type="ORF">VM95_10345</name>
</gene>
<proteinExistence type="predicted"/>
<dbReference type="PROSITE" id="PS00455">
    <property type="entry name" value="AMP_BINDING"/>
    <property type="match status" value="1"/>
</dbReference>
<evidence type="ECO:0000259" key="1">
    <source>
        <dbReference type="Pfam" id="PF00501"/>
    </source>
</evidence>
<dbReference type="Pfam" id="PF00501">
    <property type="entry name" value="AMP-binding"/>
    <property type="match status" value="1"/>
</dbReference>
<feature type="domain" description="AMP-dependent synthetase/ligase" evidence="1">
    <location>
        <begin position="9"/>
        <end position="358"/>
    </location>
</feature>
<feature type="domain" description="AMP-binding enzyme C-terminal" evidence="2">
    <location>
        <begin position="402"/>
        <end position="476"/>
    </location>
</feature>
<dbReference type="InterPro" id="IPR020459">
    <property type="entry name" value="AMP-binding"/>
</dbReference>
<evidence type="ECO:0000313" key="4">
    <source>
        <dbReference type="Proteomes" id="UP000033699"/>
    </source>
</evidence>
<dbReference type="Proteomes" id="UP000033699">
    <property type="component" value="Unassembled WGS sequence"/>
</dbReference>
<dbReference type="InterPro" id="IPR042099">
    <property type="entry name" value="ANL_N_sf"/>
</dbReference>
<dbReference type="OrthoDB" id="2472181at2"/>
<dbReference type="PANTHER" id="PTHR45527:SF1">
    <property type="entry name" value="FATTY ACID SYNTHASE"/>
    <property type="match status" value="1"/>
</dbReference>
<dbReference type="GO" id="GO:0044550">
    <property type="term" value="P:secondary metabolite biosynthetic process"/>
    <property type="evidence" value="ECO:0007669"/>
    <property type="project" value="TreeGrafter"/>
</dbReference>
<comment type="caution">
    <text evidence="3">The sequence shown here is derived from an EMBL/GenBank/DDBJ whole genome shotgun (WGS) entry which is preliminary data.</text>
</comment>
<reference evidence="3 4" key="1">
    <citation type="submission" date="2015-02" db="EMBL/GenBank/DDBJ databases">
        <authorList>
            <person name="Ju K.-S."/>
            <person name="Doroghazi J.R."/>
            <person name="Metcalf W."/>
        </authorList>
    </citation>
    <scope>NUCLEOTIDE SEQUENCE [LARGE SCALE GENOMIC DNA]</scope>
    <source>
        <strain evidence="3 4">ATCC 31215</strain>
    </source>
</reference>
<dbReference type="InterPro" id="IPR000873">
    <property type="entry name" value="AMP-dep_synth/lig_dom"/>
</dbReference>